<dbReference type="SUPFAM" id="SSF50978">
    <property type="entry name" value="WD40 repeat-like"/>
    <property type="match status" value="1"/>
</dbReference>
<dbReference type="Gene3D" id="1.20.1280.50">
    <property type="match status" value="1"/>
</dbReference>
<dbReference type="SUPFAM" id="SSF82171">
    <property type="entry name" value="DPP6 N-terminal domain-like"/>
    <property type="match status" value="1"/>
</dbReference>
<evidence type="ECO:0000313" key="4">
    <source>
        <dbReference type="WBParaSite" id="nRc.2.0.1.t18043-RA"/>
    </source>
</evidence>
<dbReference type="GO" id="GO:0080008">
    <property type="term" value="C:Cul4-RING E3 ubiquitin ligase complex"/>
    <property type="evidence" value="ECO:0007669"/>
    <property type="project" value="InterPro"/>
</dbReference>
<dbReference type="AlphaFoldDB" id="A0A915IVE8"/>
<organism evidence="3 4">
    <name type="scientific">Romanomermis culicivorax</name>
    <name type="common">Nematode worm</name>
    <dbReference type="NCBI Taxonomy" id="13658"/>
    <lineage>
        <taxon>Eukaryota</taxon>
        <taxon>Metazoa</taxon>
        <taxon>Ecdysozoa</taxon>
        <taxon>Nematoda</taxon>
        <taxon>Enoplea</taxon>
        <taxon>Dorylaimia</taxon>
        <taxon>Mermithida</taxon>
        <taxon>Mermithoidea</taxon>
        <taxon>Mermithidae</taxon>
        <taxon>Romanomermis</taxon>
    </lineage>
</organism>
<evidence type="ECO:0000313" key="3">
    <source>
        <dbReference type="Proteomes" id="UP000887565"/>
    </source>
</evidence>
<dbReference type="Proteomes" id="UP000887565">
    <property type="component" value="Unplaced"/>
</dbReference>
<dbReference type="PROSITE" id="PS50082">
    <property type="entry name" value="WD_REPEATS_2"/>
    <property type="match status" value="1"/>
</dbReference>
<dbReference type="SMART" id="SM00256">
    <property type="entry name" value="FBOX"/>
    <property type="match status" value="1"/>
</dbReference>
<dbReference type="GO" id="GO:0016567">
    <property type="term" value="P:protein ubiquitination"/>
    <property type="evidence" value="ECO:0007669"/>
    <property type="project" value="InterPro"/>
</dbReference>
<dbReference type="GO" id="GO:0019005">
    <property type="term" value="C:SCF ubiquitin ligase complex"/>
    <property type="evidence" value="ECO:0007669"/>
    <property type="project" value="InterPro"/>
</dbReference>
<dbReference type="Gene3D" id="2.130.10.10">
    <property type="entry name" value="YVTN repeat-like/Quinoprotein amine dehydrogenase"/>
    <property type="match status" value="2"/>
</dbReference>
<dbReference type="PANTHER" id="PTHR20995">
    <property type="entry name" value="F-BOX/WD REPEAT-CONTAINING PROTEIN 5"/>
    <property type="match status" value="1"/>
</dbReference>
<dbReference type="Pfam" id="PF00400">
    <property type="entry name" value="WD40"/>
    <property type="match status" value="3"/>
</dbReference>
<dbReference type="PROSITE" id="PS50294">
    <property type="entry name" value="WD_REPEATS_REGION"/>
    <property type="match status" value="1"/>
</dbReference>
<dbReference type="WBParaSite" id="nRc.2.0.1.t18043-RA">
    <property type="protein sequence ID" value="nRc.2.0.1.t18043-RA"/>
    <property type="gene ID" value="nRc.2.0.1.g18043"/>
</dbReference>
<accession>A0A915IVE8</accession>
<dbReference type="InterPro" id="IPR036322">
    <property type="entry name" value="WD40_repeat_dom_sf"/>
</dbReference>
<dbReference type="InterPro" id="IPR042508">
    <property type="entry name" value="FBXW5"/>
</dbReference>
<evidence type="ECO:0000259" key="2">
    <source>
        <dbReference type="PROSITE" id="PS50181"/>
    </source>
</evidence>
<keyword evidence="1" id="KW-0853">WD repeat</keyword>
<dbReference type="Pfam" id="PF12937">
    <property type="entry name" value="F-box-like"/>
    <property type="match status" value="1"/>
</dbReference>
<protein>
    <submittedName>
        <fullName evidence="4">F-box domain-containing protein</fullName>
    </submittedName>
</protein>
<dbReference type="SMART" id="SM00320">
    <property type="entry name" value="WD40"/>
    <property type="match status" value="3"/>
</dbReference>
<dbReference type="OMA" id="NPRDSEM"/>
<dbReference type="SUPFAM" id="SSF81383">
    <property type="entry name" value="F-box domain"/>
    <property type="match status" value="1"/>
</dbReference>
<dbReference type="PANTHER" id="PTHR20995:SF17">
    <property type="entry name" value="F-BOX_WD REPEAT-CONTAINING PROTEIN 5"/>
    <property type="match status" value="1"/>
</dbReference>
<feature type="domain" description="F-box" evidence="2">
    <location>
        <begin position="1"/>
        <end position="46"/>
    </location>
</feature>
<dbReference type="InterPro" id="IPR001680">
    <property type="entry name" value="WD40_rpt"/>
</dbReference>
<evidence type="ECO:0000256" key="1">
    <source>
        <dbReference type="PROSITE-ProRule" id="PRU00221"/>
    </source>
</evidence>
<name>A0A915IVE8_ROMCU</name>
<dbReference type="PROSITE" id="PS50181">
    <property type="entry name" value="FBOX"/>
    <property type="match status" value="1"/>
</dbReference>
<feature type="repeat" description="WD" evidence="1">
    <location>
        <begin position="84"/>
        <end position="115"/>
    </location>
</feature>
<dbReference type="InterPro" id="IPR015943">
    <property type="entry name" value="WD40/YVTN_repeat-like_dom_sf"/>
</dbReference>
<dbReference type="InterPro" id="IPR036047">
    <property type="entry name" value="F-box-like_dom_sf"/>
</dbReference>
<keyword evidence="3" id="KW-1185">Reference proteome</keyword>
<proteinExistence type="predicted"/>
<sequence length="592" mass="68155">MCDKIPDSILLQIFRFLENFVDLMSSSRVSAQWHRVSMDEFLWKRLFINDFRPNFSPSNLNFSWLEEYKRTKYEAPVKPAESLNNGHSDEVLHVSFSRGGSIFASCSKDGYIKIWISEYPCKLKCERNLKDQFGWIYPQNSQFTDADDLLLVSGVKPNFSSLDPASGDIAIFRLEANDLSFCCRIPIRPYDFFGCWYDNAWFLSGEYEYIAEATSATTIFLCKSSQEVEKTTTCLLNGYIYRFLNLNASSVRMVAVGTYVSDWLRNTTALINVATADAKEQKKGDFLCCISGMGECSTYPPDKLLVFTCGSKTYTPHQIGFKIILGSLVASKLDEEVMSDKRLELVKNRLKVMRENDQSLDDLLEQQSNLTPLQQFFQNIEHQADNLDEQNDELNAVAPDQLNEDILRAFFNFPDHVMEFNGHITGLRLGPKHRELYVNVRSWPSRITDISDPWRPPQISEDIEIRVVELETLTLRHIVSYTGHKGYTINSDCFFIFLDVSENYVASGSEDKNAYLWDRRFGHLIKKFKHEAVVNCVAFHPSSKNTEESSSTDDNYFRDQMMVTASDDKTLRIWRSKKALDYFQSCESLRSS</sequence>
<dbReference type="InterPro" id="IPR001810">
    <property type="entry name" value="F-box_dom"/>
</dbReference>
<reference evidence="4" key="1">
    <citation type="submission" date="2022-11" db="UniProtKB">
        <authorList>
            <consortium name="WormBaseParasite"/>
        </authorList>
    </citation>
    <scope>IDENTIFICATION</scope>
</reference>